<reference evidence="1 2" key="1">
    <citation type="submission" date="2024-10" db="EMBL/GenBank/DDBJ databases">
        <title>The Natural Products Discovery Center: Release of the First 8490 Sequenced Strains for Exploring Actinobacteria Biosynthetic Diversity.</title>
        <authorList>
            <person name="Kalkreuter E."/>
            <person name="Kautsar S.A."/>
            <person name="Yang D."/>
            <person name="Bader C.D."/>
            <person name="Teijaro C.N."/>
            <person name="Fluegel L."/>
            <person name="Davis C.M."/>
            <person name="Simpson J.R."/>
            <person name="Lauterbach L."/>
            <person name="Steele A.D."/>
            <person name="Gui C."/>
            <person name="Meng S."/>
            <person name="Li G."/>
            <person name="Viehrig K."/>
            <person name="Ye F."/>
            <person name="Su P."/>
            <person name="Kiefer A.F."/>
            <person name="Nichols A."/>
            <person name="Cepeda A.J."/>
            <person name="Yan W."/>
            <person name="Fan B."/>
            <person name="Jiang Y."/>
            <person name="Adhikari A."/>
            <person name="Zheng C.-J."/>
            <person name="Schuster L."/>
            <person name="Cowan T.M."/>
            <person name="Smanski M.J."/>
            <person name="Chevrette M.G."/>
            <person name="De Carvalho L.P.S."/>
            <person name="Shen B."/>
        </authorList>
    </citation>
    <scope>NUCLEOTIDE SEQUENCE [LARGE SCALE GENOMIC DNA]</scope>
    <source>
        <strain evidence="1 2">NPDC004550</strain>
    </source>
</reference>
<dbReference type="EMBL" id="JBIALX010000033">
    <property type="protein sequence ID" value="MFF0458616.1"/>
    <property type="molecule type" value="Genomic_DNA"/>
</dbReference>
<gene>
    <name evidence="1" type="ORF">ACFYTH_35170</name>
</gene>
<evidence type="ECO:0000313" key="2">
    <source>
        <dbReference type="Proteomes" id="UP001601521"/>
    </source>
</evidence>
<name>A0ABW6NWB3_9NOCA</name>
<comment type="caution">
    <text evidence="1">The sequence shown here is derived from an EMBL/GenBank/DDBJ whole genome shotgun (WGS) entry which is preliminary data.</text>
</comment>
<proteinExistence type="predicted"/>
<dbReference type="Proteomes" id="UP001601521">
    <property type="component" value="Unassembled WGS sequence"/>
</dbReference>
<accession>A0ABW6NWB3</accession>
<organism evidence="1 2">
    <name type="scientific">Nocardia africana</name>
    <dbReference type="NCBI Taxonomy" id="134964"/>
    <lineage>
        <taxon>Bacteria</taxon>
        <taxon>Bacillati</taxon>
        <taxon>Actinomycetota</taxon>
        <taxon>Actinomycetes</taxon>
        <taxon>Mycobacteriales</taxon>
        <taxon>Nocardiaceae</taxon>
        <taxon>Nocardia</taxon>
    </lineage>
</organism>
<sequence length="77" mass="8682">MIEFTADAAGVDSLDACLSDALNSGPWYAEFRTRAETFVVFRDRVFRFPRGDDDGHATARAYGRSLGIPDHQLDWTR</sequence>
<evidence type="ECO:0000313" key="1">
    <source>
        <dbReference type="EMBL" id="MFF0458616.1"/>
    </source>
</evidence>
<dbReference type="RefSeq" id="WP_387256255.1">
    <property type="nucleotide sequence ID" value="NZ_JBIALX010000033.1"/>
</dbReference>
<keyword evidence="2" id="KW-1185">Reference proteome</keyword>
<protein>
    <submittedName>
        <fullName evidence="1">Uncharacterized protein</fullName>
    </submittedName>
</protein>